<feature type="transmembrane region" description="Helical" evidence="6">
    <location>
        <begin position="117"/>
        <end position="136"/>
    </location>
</feature>
<feature type="transmembrane region" description="Helical" evidence="6">
    <location>
        <begin position="291"/>
        <end position="311"/>
    </location>
</feature>
<dbReference type="Gene3D" id="1.20.81.30">
    <property type="entry name" value="Type II secretion system (T2SS), domain F"/>
    <property type="match status" value="1"/>
</dbReference>
<protein>
    <submittedName>
        <fullName evidence="8">Secretion system protein</fullName>
    </submittedName>
</protein>
<feature type="transmembrane region" description="Helical" evidence="6">
    <location>
        <begin position="90"/>
        <end position="111"/>
    </location>
</feature>
<dbReference type="RefSeq" id="WP_122014067.1">
    <property type="nucleotide sequence ID" value="NZ_CP033169.1"/>
</dbReference>
<reference evidence="8 9" key="1">
    <citation type="submission" date="2018-10" db="EMBL/GenBank/DDBJ databases">
        <authorList>
            <person name="Zhang X."/>
        </authorList>
    </citation>
    <scope>NUCLEOTIDE SEQUENCE [LARGE SCALE GENOMIC DNA]</scope>
    <source>
        <strain evidence="8 9">SK-G1</strain>
    </source>
</reference>
<dbReference type="PANTHER" id="PTHR35007:SF1">
    <property type="entry name" value="PILUS ASSEMBLY PROTEIN"/>
    <property type="match status" value="1"/>
</dbReference>
<evidence type="ECO:0000313" key="8">
    <source>
        <dbReference type="EMBL" id="AYO29682.1"/>
    </source>
</evidence>
<name>A0A3G2R2T6_9FIRM</name>
<proteinExistence type="predicted"/>
<dbReference type="GO" id="GO:0005886">
    <property type="term" value="C:plasma membrane"/>
    <property type="evidence" value="ECO:0007669"/>
    <property type="project" value="UniProtKB-SubCell"/>
</dbReference>
<keyword evidence="9" id="KW-1185">Reference proteome</keyword>
<evidence type="ECO:0000313" key="9">
    <source>
        <dbReference type="Proteomes" id="UP000280960"/>
    </source>
</evidence>
<evidence type="ECO:0000259" key="7">
    <source>
        <dbReference type="Pfam" id="PF00482"/>
    </source>
</evidence>
<dbReference type="InterPro" id="IPR042094">
    <property type="entry name" value="T2SS_GspF_sf"/>
</dbReference>
<evidence type="ECO:0000256" key="2">
    <source>
        <dbReference type="ARBA" id="ARBA00022475"/>
    </source>
</evidence>
<feature type="domain" description="Type II secretion system protein GspF" evidence="7">
    <location>
        <begin position="152"/>
        <end position="277"/>
    </location>
</feature>
<evidence type="ECO:0000256" key="3">
    <source>
        <dbReference type="ARBA" id="ARBA00022692"/>
    </source>
</evidence>
<dbReference type="Pfam" id="PF00482">
    <property type="entry name" value="T2SSF"/>
    <property type="match status" value="1"/>
</dbReference>
<evidence type="ECO:0000256" key="1">
    <source>
        <dbReference type="ARBA" id="ARBA00004651"/>
    </source>
</evidence>
<dbReference type="Proteomes" id="UP000280960">
    <property type="component" value="Chromosome"/>
</dbReference>
<organism evidence="8 9">
    <name type="scientific">Biomaibacter acetigenes</name>
    <dbReference type="NCBI Taxonomy" id="2316383"/>
    <lineage>
        <taxon>Bacteria</taxon>
        <taxon>Bacillati</taxon>
        <taxon>Bacillota</taxon>
        <taxon>Clostridia</taxon>
        <taxon>Thermosediminibacterales</taxon>
        <taxon>Tepidanaerobacteraceae</taxon>
        <taxon>Biomaibacter</taxon>
    </lineage>
</organism>
<feature type="transmembrane region" description="Helical" evidence="6">
    <location>
        <begin position="260"/>
        <end position="279"/>
    </location>
</feature>
<dbReference type="PANTHER" id="PTHR35007">
    <property type="entry name" value="INTEGRAL MEMBRANE PROTEIN-RELATED"/>
    <property type="match status" value="1"/>
</dbReference>
<dbReference type="EMBL" id="CP033169">
    <property type="protein sequence ID" value="AYO29682.1"/>
    <property type="molecule type" value="Genomic_DNA"/>
</dbReference>
<accession>A0A3G2R2T6</accession>
<comment type="subcellular location">
    <subcellularLocation>
        <location evidence="1">Cell membrane</location>
        <topology evidence="1">Multi-pass membrane protein</topology>
    </subcellularLocation>
</comment>
<sequence>METVSVLVFLASFLTVLGISEALSSDQRQVMTRIKKIASRDAQGEEAPADRRHVELWRKLLTWAGGLSLTRRMGLLVDRKLEEADVLLRGGEFVVIVIACALTSSFVSFTITLNPAGSIILGLTGALIPFAALNAARNKRLSNFNAQICDALTIMANSLRSGFSFLQSMDMVRKELPDPVKKEFTRTLKEINLGTPTEEALENLAKRVNSEDLDLVITAVLIQRQVGGNLSEVLDNIAETIRDRIRIKREIRTLTAQGRISGLIIGLLPLILGGFMMVVKPSYIMQLFSSRAGLTMMMLAIMGEFTGMLIIKKIVDIKF</sequence>
<keyword evidence="3 6" id="KW-0812">Transmembrane</keyword>
<dbReference type="AlphaFoldDB" id="A0A3G2R2T6"/>
<keyword evidence="2" id="KW-1003">Cell membrane</keyword>
<evidence type="ECO:0000256" key="5">
    <source>
        <dbReference type="ARBA" id="ARBA00023136"/>
    </source>
</evidence>
<evidence type="ECO:0000256" key="4">
    <source>
        <dbReference type="ARBA" id="ARBA00022989"/>
    </source>
</evidence>
<evidence type="ECO:0000256" key="6">
    <source>
        <dbReference type="SAM" id="Phobius"/>
    </source>
</evidence>
<gene>
    <name evidence="8" type="ORF">D2962_02850</name>
</gene>
<dbReference type="KEGG" id="bacg:D2962_02850"/>
<keyword evidence="4 6" id="KW-1133">Transmembrane helix</keyword>
<dbReference type="InterPro" id="IPR018076">
    <property type="entry name" value="T2SS_GspF_dom"/>
</dbReference>
<keyword evidence="5 6" id="KW-0472">Membrane</keyword>